<dbReference type="AlphaFoldDB" id="A0A0G1CM38"/>
<comment type="similarity">
    <text evidence="1">Belongs to the UPF0213 family.</text>
</comment>
<organism evidence="3 4">
    <name type="scientific">Candidatus Gottesmanbacteria bacterium GW2011_GWB1_43_11</name>
    <dbReference type="NCBI Taxonomy" id="1618446"/>
    <lineage>
        <taxon>Bacteria</taxon>
        <taxon>Candidatus Gottesmaniibacteriota</taxon>
    </lineage>
</organism>
<dbReference type="STRING" id="1618446.UV61_C0006G0036"/>
<evidence type="ECO:0000313" key="3">
    <source>
        <dbReference type="EMBL" id="KKS86835.1"/>
    </source>
</evidence>
<dbReference type="CDD" id="cd10449">
    <property type="entry name" value="GIY-YIG_SLX1_like"/>
    <property type="match status" value="1"/>
</dbReference>
<comment type="caution">
    <text evidence="3">The sequence shown here is derived from an EMBL/GenBank/DDBJ whole genome shotgun (WGS) entry which is preliminary data.</text>
</comment>
<dbReference type="PROSITE" id="PS50164">
    <property type="entry name" value="GIY_YIG"/>
    <property type="match status" value="1"/>
</dbReference>
<evidence type="ECO:0000256" key="1">
    <source>
        <dbReference type="ARBA" id="ARBA00007435"/>
    </source>
</evidence>
<dbReference type="Gene3D" id="3.40.1440.10">
    <property type="entry name" value="GIY-YIG endonuclease"/>
    <property type="match status" value="1"/>
</dbReference>
<accession>A0A0G1CM38</accession>
<dbReference type="InterPro" id="IPR050190">
    <property type="entry name" value="UPF0213_domain"/>
</dbReference>
<dbReference type="SUPFAM" id="SSF82771">
    <property type="entry name" value="GIY-YIG endonuclease"/>
    <property type="match status" value="1"/>
</dbReference>
<dbReference type="Pfam" id="PF01541">
    <property type="entry name" value="GIY-YIG"/>
    <property type="match status" value="1"/>
</dbReference>
<name>A0A0G1CM38_9BACT</name>
<reference evidence="3 4" key="1">
    <citation type="journal article" date="2015" name="Nature">
        <title>rRNA introns, odd ribosomes, and small enigmatic genomes across a large radiation of phyla.</title>
        <authorList>
            <person name="Brown C.T."/>
            <person name="Hug L.A."/>
            <person name="Thomas B.C."/>
            <person name="Sharon I."/>
            <person name="Castelle C.J."/>
            <person name="Singh A."/>
            <person name="Wilkins M.J."/>
            <person name="Williams K.H."/>
            <person name="Banfield J.F."/>
        </authorList>
    </citation>
    <scope>NUCLEOTIDE SEQUENCE [LARGE SCALE GENOMIC DNA]</scope>
</reference>
<gene>
    <name evidence="3" type="ORF">UV61_C0006G0036</name>
</gene>
<evidence type="ECO:0000259" key="2">
    <source>
        <dbReference type="PROSITE" id="PS50164"/>
    </source>
</evidence>
<dbReference type="SMART" id="SM00465">
    <property type="entry name" value="GIYc"/>
    <property type="match status" value="1"/>
</dbReference>
<proteinExistence type="inferred from homology"/>
<evidence type="ECO:0000313" key="4">
    <source>
        <dbReference type="Proteomes" id="UP000034050"/>
    </source>
</evidence>
<dbReference type="PANTHER" id="PTHR34477">
    <property type="entry name" value="UPF0213 PROTEIN YHBQ"/>
    <property type="match status" value="1"/>
</dbReference>
<dbReference type="InterPro" id="IPR035901">
    <property type="entry name" value="GIY-YIG_endonuc_sf"/>
</dbReference>
<dbReference type="PANTHER" id="PTHR34477:SF1">
    <property type="entry name" value="UPF0213 PROTEIN YHBQ"/>
    <property type="match status" value="1"/>
</dbReference>
<feature type="domain" description="GIY-YIG" evidence="2">
    <location>
        <begin position="1"/>
        <end position="76"/>
    </location>
</feature>
<protein>
    <recommendedName>
        <fullName evidence="2">GIY-YIG domain-containing protein</fullName>
    </recommendedName>
</protein>
<dbReference type="EMBL" id="LCFD01000006">
    <property type="protein sequence ID" value="KKS86835.1"/>
    <property type="molecule type" value="Genomic_DNA"/>
</dbReference>
<dbReference type="Proteomes" id="UP000034050">
    <property type="component" value="Unassembled WGS sequence"/>
</dbReference>
<sequence>MFFYVYILLSLKNGSLYIGFTTDLRKRFKQHNNGESEATKSFRPYTLIHYEAFLSEKDAKNREEYLKSGYGRRTIKKLLQNYLK</sequence>
<dbReference type="InterPro" id="IPR000305">
    <property type="entry name" value="GIY-YIG_endonuc"/>
</dbReference>